<protein>
    <submittedName>
        <fullName evidence="9">Amino acid adenylation domain-containing protein</fullName>
    </submittedName>
</protein>
<sequence length="4308" mass="482729">MTVLNQQYIHHMFSEQAAQFPDRVAVSFGSQAVTYGELNARANSLAHFLLAQNVKRCEPVAILLERSIEMVVSLLGVLKAGAAFVPLDPKYPHDRLAMIMSEVSPSWLITQPSLQAQLEIPQDVNVLVTSQFDETGKHSNENPELRNEPGDLNYMYYTSGSTGRPKGVMGCHKSLAHFISWEIEEFGIGAEDRVSQFAALSFDASLRDLFVPLCSGGTVCLPPQEVLQDREALVNWIETERLTLVHCVPSVFRQILAELQALKPSDRAAKFPHLRQILMAGEVLEVKHVRQWMDIFGTRIQLVNLYGSTETTMIKMFHRIEKVPPEGKSIPVGKAMKGAAALILNEKQKLCGIGQVGEIYIRSPFLSLGYYQRPELTADVFLQNPLNPNSAHPDRVYRTGDLGRYLSDGSVEYIGRRDNQVKVRGIRVELGEIEAALTQLNGIREGVVVARSEEEGDHTLIAYFTEVTDADKLTVEKLRASLQQKLPDVMIPSQFHALHEMPLLPNGKIDRKALQALAVAAKPTLGSTYVAPTTETEHLLASIWSDVLKVEKVGALDSFFALGGHSLLAMQVLARIKEATSLQVKLNELFQHLTIQDLAAHLDGLTQAGKLTRETSIPRRPKQDAYPLSNAQSRIWFQQQLDLQNSSYNMPYSVTFKGELNREALEKALNSVTARQDALRTLFLEEDGVPCQVVLEEVQVTVPYEDLSAQPRGEQETQMQKWIDHDARTAFTLSEAPLMRTKLFRISDDEHKFYINFHHIIADGTSIRLLIQEVAEFYHALLHGQDADLEALAISHVDYAVWQNEQIAAGAYQEEEAYWTEQLAKPLPVLNLPLDFDRPAVMSDEGAVLEWQLDSALSDLARQVAEREGTSLYIVMLAVYHLLLHRLSGDDDIIVGTPIATRTTRELESLLGVFINTLAIRVRFGENETFRSLLQQVKERCLEAFDRQSYPFDLLVEKVQPERDLSRPALFSVQFVFPNAPSGLHLPGLEMSEPTVHRQSSKFDMMLKVMENDQGLKVMIEYNTALLQEETVQNVAEQFQLLLASVLPNLEQGLYEPKLLTARDLEMIKEMNDTERAYSTRLAMDLFNERAEMHPERIAVRYEGQSMTYGEFHERSNRVANFLRAQGIGRNDLVALLMERSLETLVGIYGIMKAGAAYVPIDPEYPEWRIQYTLADAASRVVLTKGNCLTHLQAVRDEVPSLETILLLDESELATKADAASVELARKRIVTWQEITALASATTPNLINVPGDLAYLIYTSGSTGKPKGTMLSHRALTNMLHWWQEMQPITENDCVGQRASVCFDASVPELFWPLHHGARIVIVPTEVVVDAYRLRETMIAEKISYMKFVPTLFTSFVAGLQEMGGSQASIPSLRYVINGGEALTPKSVNLWYELFGTQAQLINQYGPTEATVDVTINKLNGPQSGTIPMGRVMPNNQCYVLDRAGNLCPVGVIGELHIGGVQLADGYLNLPEKTAESFIPNHLPNTPGDRLYRTGDLVRVRRDGMLEYVGRKDSQVKVRGFRIELGEIEEVLSQHRDVNGVGVIVHAESDGNNTLVAYFTSSKPQLDVAEIKAYLGEKVPPYMVPAFLVQLDKLPQTPNGKVDRKVLVQMATDEGFEEAKDAFVQPSTQTEERLAEIWKQLLRKDEISVRDNFFELGGHSLTLMLMHSRIRTTMDVALELKDLFANPTVAGLAAHVDSLLGAGESSAEVRIERAPKQEHYELSHAQKRLWFLYKFDPENTAYNVYFNLVLTGDIDVNVFDQALQEMVRRHSALRTVFREVDGLPRQFVQETSPFRLVYEDWTNFEAGDQEARLRAKLRETEPMPFNLGEGPLLRCFLFQTGEREYRFLLQMHHIITDAWSRDLFGKELHLIYSALVEGREPNLAPVELQYEDYAEWQAAQAEAGVFEQEQEYWLKTLAKPLPVLELPTDFPRPEVQTYSGALVTEVLPSELIERVRNLAKQEDLSMFMFLFAAYVHLLNHLTGQDDLIVGVPIAGRLNEQLSGTLGFFVNTLGIRVRTEGITTVRELVQEIKRLQVEAFQNQSVPFDLLIERLNPERDMSRPPIFSTMFQLEVGQADVRHGEHYSLELADNAFETMTSKFDMQMTLMDFEGKDCQLFLQYNTDLFKPETAQKFTTLFLQVVAGFVSDLEAPLRSLTLLTEADERVYAEMNETAVGYDNEHLLVEAFVEQAEAHPERIALSDPSVGRTMTYGELHERSNQLAHYLRSQGVQRNQLVAIMMERSVEMVVGLYGILKSGAAYVPIDPEYPAQRIQYMLQDSGAHILLTKEMYLDQVEATEALQAVILLEESLSEAPHLDAENVLSVVWNDLANQPKTLPASIGTADDLAYMIYTSGSTGQPKGVLIQHRAILNRLNWHQDTFRATPNDVIIQRTTVCFDDSVIELFWPLRHGATLSIMPQDIVLDPKRLMRQLVQERATYMQFVPSLLAVVVSALQEMAPIERPLLRSIIVSGEALPSKLVEQWFTLYPTGTKLANLYGPTEAAVDVSGAVYEGSQSLITIGKPLANTHLYVLNAHGVLCPINVKGELYVGGVQLALGYHNKPEKTAESFVPNHLPNSIGERLYRTGDAVRLLSDGTIEFLGRVDNQVKIRGFRIELGEIEEALTQYPALELAAVIARTGPDGNKALFGYYTADGDLDASAIKDHLRTKLPDYMVPPRLVQLAVMPLTPNGKVDRKALEYIASQDAFETVSEYTAPTTATEEILAGIWSDLLKREQVGVHDNFFDLGGHSLLAIQTLNRIQSELNAGLALKDLFTYPTIAELSPYIDDLLSSGTTHTRLEIPKAPIQEQYALSNAQKRLWFTYKLDPNSRAYNVPLEILIKRDLNVKLFEKATLQLIARHDALRTVFVEVGGEPRQKVLPTSPVRLFYKDLTSFSEEEQLHYIRETIALSESKPFDLKRGPLVRVMLFKREEGLYHFYLNLHHIITDGWSNELIAREHGVLYEALLAGEEPQLAELPLQYTDYAEWQEQELSTDRGRGDESYWLTALAKPLPMLELPTDFPRPDVRTDHGDAIWMTLPRELTAALRTRSADGEYSLFMLLLAGYVLFLNQETKQRDLIVGTPIAGRLNESLESVVGFFVNTLAIRTRLDGVELVQDLMQVVKEQFLTAYEHQAYPFDLLIEKLNPERDLSRTPIFSTVFTYRQFLEAMSPMYEPLVPDTHEISKFDLTINVSDAGDDLRLRFEYNTDLFKQETVRHFAEGVEKALHAIASHPTAPLDDAFRRVEESNQERDTVQTRFERQAALTPQNVALTCEGTSWTYERLNAEANRIAHKLRQQGVGAGTPVVLVLDRTPQMIASILGVVKAGGVYIPVDPDYPEERITYIVENSEANHLLTTSAAPELLQAFQGVTLLLDRDADELATMQETNPDSVIESDSLIYAIYTSGSTGKPKGVLLTHHNVLRLMDVTQPDYNFGGDDVWTMFHSYCFDFSVWELYGALLYGGRVVIVPKVIAQSTSDFYDLLVRERVTVLNQTPSAFYRLIEADEKSASGLLGRLRYVIFGGEALNFTHLRPFLERYPNGPQLVNMYGITETTVHATYRPISRVDVDTVWKGSPIGLPLGDLTFYLLDENREEVADGEPGEIYIAGPGLAARYLNNPEKTAEVFVERDGQRVYKTGDIARRHENGELEYLGRVDHQVKIRGFRIELGEIENTLARHELVKNVLVVASPDANGDLQIVAYLETDADLPAKEWRRFVRQSLPEYMIPARVISVQEFPVTPNGKIDRKALHEIGEQQAEVQRARAAVRAAEHEKPASSSLSSLPIQQDIQAIWRDVLQHDDFGVDDNFFDVGGHSFALAKVHSLLNEKLSLDLPLTDLFKYPTIQSLAEALAPSSDESEGQAFFQDVPANASREEEAVAIIGIALRFPEASSPYEFWQNLKNGRESVREFPMEEIADTPFNQDPETRAQLVRAAGLLDDIDMFDASFFGIPEKEARLMHPQHRLFLECSWEAIEDAGYNVERINGKVSVYGGCGGSEYLPRTGLPNLSRSEVFQGMIASQPRFLTTRVSYKLNLKGESMFVDTACSTSLVAIHMACESLLNRKSDYALAGGATIVLPQKRGYMYEPGFVHSEDGHCRAFDKSSTGTADGSGAGVVFLKRLSDAVRDGDPIYAVIRGSALNNDGSLKIGYTAPSQSGQAEVIAAAHAAAGVTPDDITYIEAHGTGTVLGDPIEVAALTEVFRRRTDRRNYCALGSIKTNIGHLDTAAGVAGLIKTALALHHRELPPSLNFQEANPACKLEESPFYVITEHKPWDAENGVRRAGVSAFGIGGTNAHVILEEAPSDEQEAIEVRRGLL</sequence>
<dbReference type="Gene3D" id="1.10.1200.10">
    <property type="entry name" value="ACP-like"/>
    <property type="match status" value="4"/>
</dbReference>
<keyword evidence="5" id="KW-0808">Transferase</keyword>
<feature type="domain" description="Carrier" evidence="7">
    <location>
        <begin position="2712"/>
        <end position="2787"/>
    </location>
</feature>
<dbReference type="InterPro" id="IPR006162">
    <property type="entry name" value="Ppantetheine_attach_site"/>
</dbReference>
<dbReference type="CDD" id="cd05930">
    <property type="entry name" value="A_NRPS"/>
    <property type="match status" value="3"/>
</dbReference>
<dbReference type="SUPFAM" id="SSF52777">
    <property type="entry name" value="CoA-dependent acyltransferases"/>
    <property type="match status" value="6"/>
</dbReference>
<dbReference type="Gene3D" id="3.40.50.980">
    <property type="match status" value="2"/>
</dbReference>
<dbReference type="PROSITE" id="PS00012">
    <property type="entry name" value="PHOSPHOPANTETHEINE"/>
    <property type="match status" value="2"/>
</dbReference>
<dbReference type="Gene3D" id="3.30.559.30">
    <property type="entry name" value="Nonribosomal peptide synthetase, condensation domain"/>
    <property type="match status" value="3"/>
</dbReference>
<evidence type="ECO:0000256" key="5">
    <source>
        <dbReference type="ARBA" id="ARBA00022679"/>
    </source>
</evidence>
<dbReference type="InterPro" id="IPR032821">
    <property type="entry name" value="PKS_assoc"/>
</dbReference>
<dbReference type="InterPro" id="IPR014030">
    <property type="entry name" value="Ketoacyl_synth_N"/>
</dbReference>
<dbReference type="NCBIfam" id="TIGR01733">
    <property type="entry name" value="AA-adenyl-dom"/>
    <property type="match status" value="4"/>
</dbReference>
<dbReference type="CDD" id="cd19531">
    <property type="entry name" value="LCL_NRPS-like"/>
    <property type="match status" value="3"/>
</dbReference>
<dbReference type="Pfam" id="PF16197">
    <property type="entry name" value="KAsynt_C_assoc"/>
    <property type="match status" value="1"/>
</dbReference>
<feature type="domain" description="Ketosynthase family 3 (KS3)" evidence="8">
    <location>
        <begin position="3868"/>
        <end position="4292"/>
    </location>
</feature>
<dbReference type="SUPFAM" id="SSF53901">
    <property type="entry name" value="Thiolase-like"/>
    <property type="match status" value="1"/>
</dbReference>
<evidence type="ECO:0000256" key="4">
    <source>
        <dbReference type="ARBA" id="ARBA00022553"/>
    </source>
</evidence>
<dbReference type="RefSeq" id="WP_201634766.1">
    <property type="nucleotide sequence ID" value="NZ_JAEQNB010000003.1"/>
</dbReference>
<dbReference type="Pfam" id="PF00501">
    <property type="entry name" value="AMP-binding"/>
    <property type="match status" value="4"/>
</dbReference>
<dbReference type="InterPro" id="IPR009081">
    <property type="entry name" value="PP-bd_ACP"/>
</dbReference>
<keyword evidence="10" id="KW-1185">Reference proteome</keyword>
<keyword evidence="4" id="KW-0597">Phosphoprotein</keyword>
<dbReference type="Pfam" id="PF02801">
    <property type="entry name" value="Ketoacyl-synt_C"/>
    <property type="match status" value="1"/>
</dbReference>
<dbReference type="SMART" id="SM00823">
    <property type="entry name" value="PKS_PP"/>
    <property type="match status" value="4"/>
</dbReference>
<dbReference type="InterPro" id="IPR045851">
    <property type="entry name" value="AMP-bd_C_sf"/>
</dbReference>
<dbReference type="Gene3D" id="3.30.559.10">
    <property type="entry name" value="Chloramphenicol acetyltransferase-like domain"/>
    <property type="match status" value="3"/>
</dbReference>
<comment type="caution">
    <text evidence="9">The sequence shown here is derived from an EMBL/GenBank/DDBJ whole genome shotgun (WGS) entry which is preliminary data.</text>
</comment>
<dbReference type="PROSITE" id="PS00455">
    <property type="entry name" value="AMP_BINDING"/>
    <property type="match status" value="3"/>
</dbReference>
<dbReference type="InterPro" id="IPR016039">
    <property type="entry name" value="Thiolase-like"/>
</dbReference>
<dbReference type="InterPro" id="IPR020841">
    <property type="entry name" value="PKS_Beta-ketoAc_synthase_dom"/>
</dbReference>
<dbReference type="Pfam" id="PF00109">
    <property type="entry name" value="ketoacyl-synt"/>
    <property type="match status" value="1"/>
</dbReference>
<dbReference type="SUPFAM" id="SSF56801">
    <property type="entry name" value="Acetyl-CoA synthetase-like"/>
    <property type="match status" value="4"/>
</dbReference>
<dbReference type="InterPro" id="IPR000873">
    <property type="entry name" value="AMP-dep_synth/lig_dom"/>
</dbReference>
<dbReference type="SUPFAM" id="SSF47336">
    <property type="entry name" value="ACP-like"/>
    <property type="match status" value="4"/>
</dbReference>
<dbReference type="Gene3D" id="3.40.50.12780">
    <property type="entry name" value="N-terminal domain of ligase-like"/>
    <property type="match status" value="3"/>
</dbReference>
<organism evidence="9 10">
    <name type="scientific">Tumebacillus amylolyticus</name>
    <dbReference type="NCBI Taxonomy" id="2801339"/>
    <lineage>
        <taxon>Bacteria</taxon>
        <taxon>Bacillati</taxon>
        <taxon>Bacillota</taxon>
        <taxon>Bacilli</taxon>
        <taxon>Bacillales</taxon>
        <taxon>Alicyclobacillaceae</taxon>
        <taxon>Tumebacillus</taxon>
    </lineage>
</organism>
<dbReference type="PROSITE" id="PS50075">
    <property type="entry name" value="CARRIER"/>
    <property type="match status" value="4"/>
</dbReference>
<dbReference type="InterPro" id="IPR023213">
    <property type="entry name" value="CAT-like_dom_sf"/>
</dbReference>
<evidence type="ECO:0000259" key="7">
    <source>
        <dbReference type="PROSITE" id="PS50075"/>
    </source>
</evidence>
<feature type="domain" description="Carrier" evidence="7">
    <location>
        <begin position="1625"/>
        <end position="1700"/>
    </location>
</feature>
<dbReference type="InterPro" id="IPR036736">
    <property type="entry name" value="ACP-like_sf"/>
</dbReference>
<dbReference type="SMART" id="SM00825">
    <property type="entry name" value="PKS_KS"/>
    <property type="match status" value="1"/>
</dbReference>
<dbReference type="NCBIfam" id="NF003417">
    <property type="entry name" value="PRK04813.1"/>
    <property type="match status" value="5"/>
</dbReference>
<dbReference type="Gene3D" id="3.40.47.10">
    <property type="match status" value="1"/>
</dbReference>
<dbReference type="PANTHER" id="PTHR45527">
    <property type="entry name" value="NONRIBOSOMAL PEPTIDE SYNTHETASE"/>
    <property type="match status" value="1"/>
</dbReference>
<evidence type="ECO:0000256" key="2">
    <source>
        <dbReference type="ARBA" id="ARBA00006432"/>
    </source>
</evidence>
<proteinExistence type="inferred from homology"/>
<dbReference type="PROSITE" id="PS52004">
    <property type="entry name" value="KS3_2"/>
    <property type="match status" value="1"/>
</dbReference>
<comment type="cofactor">
    <cofactor evidence="1">
        <name>pantetheine 4'-phosphate</name>
        <dbReference type="ChEBI" id="CHEBI:47942"/>
    </cofactor>
</comment>
<accession>A0ABS1JA85</accession>
<dbReference type="InterPro" id="IPR020845">
    <property type="entry name" value="AMP-binding_CS"/>
</dbReference>
<evidence type="ECO:0000256" key="1">
    <source>
        <dbReference type="ARBA" id="ARBA00001957"/>
    </source>
</evidence>
<dbReference type="InterPro" id="IPR018201">
    <property type="entry name" value="Ketoacyl_synth_AS"/>
</dbReference>
<name>A0ABS1JA85_9BACL</name>
<keyword evidence="6" id="KW-0045">Antibiotic biosynthesis</keyword>
<feature type="domain" description="Carrier" evidence="7">
    <location>
        <begin position="3773"/>
        <end position="3848"/>
    </location>
</feature>
<dbReference type="PANTHER" id="PTHR45527:SF1">
    <property type="entry name" value="FATTY ACID SYNTHASE"/>
    <property type="match status" value="1"/>
</dbReference>
<evidence type="ECO:0000259" key="8">
    <source>
        <dbReference type="PROSITE" id="PS52004"/>
    </source>
</evidence>
<dbReference type="InterPro" id="IPR042099">
    <property type="entry name" value="ANL_N_sf"/>
</dbReference>
<keyword evidence="3" id="KW-0596">Phosphopantetheine</keyword>
<feature type="domain" description="Carrier" evidence="7">
    <location>
        <begin position="531"/>
        <end position="606"/>
    </location>
</feature>
<reference evidence="9 10" key="1">
    <citation type="submission" date="2021-01" db="EMBL/GenBank/DDBJ databases">
        <title>Tumebacillus sp. strain ITR2 16S ribosomal RNA gene Genome sequencing and assembly.</title>
        <authorList>
            <person name="Kang M."/>
        </authorList>
    </citation>
    <scope>NUCLEOTIDE SEQUENCE [LARGE SCALE GENOMIC DNA]</scope>
    <source>
        <strain evidence="9 10">ITR2</strain>
    </source>
</reference>
<dbReference type="CDD" id="cd17643">
    <property type="entry name" value="A_NRPS_Cytc1-like"/>
    <property type="match status" value="1"/>
</dbReference>
<evidence type="ECO:0000256" key="3">
    <source>
        <dbReference type="ARBA" id="ARBA00022450"/>
    </source>
</evidence>
<dbReference type="Gene3D" id="2.30.38.10">
    <property type="entry name" value="Luciferase, Domain 3"/>
    <property type="match status" value="1"/>
</dbReference>
<dbReference type="EMBL" id="JAEQNB010000003">
    <property type="protein sequence ID" value="MBL0387095.1"/>
    <property type="molecule type" value="Genomic_DNA"/>
</dbReference>
<dbReference type="Pfam" id="PF13193">
    <property type="entry name" value="AMP-binding_C"/>
    <property type="match status" value="4"/>
</dbReference>
<dbReference type="Pfam" id="PF00550">
    <property type="entry name" value="PP-binding"/>
    <property type="match status" value="4"/>
</dbReference>
<dbReference type="Gene3D" id="3.30.300.30">
    <property type="match status" value="4"/>
</dbReference>
<evidence type="ECO:0000256" key="6">
    <source>
        <dbReference type="ARBA" id="ARBA00023194"/>
    </source>
</evidence>
<gene>
    <name evidence="9" type="ORF">JJB07_10575</name>
</gene>
<dbReference type="PROSITE" id="PS00606">
    <property type="entry name" value="KS3_1"/>
    <property type="match status" value="1"/>
</dbReference>
<dbReference type="Proteomes" id="UP000602284">
    <property type="component" value="Unassembled WGS sequence"/>
</dbReference>
<dbReference type="InterPro" id="IPR001242">
    <property type="entry name" value="Condensation_dom"/>
</dbReference>
<dbReference type="InterPro" id="IPR020806">
    <property type="entry name" value="PKS_PP-bd"/>
</dbReference>
<evidence type="ECO:0000313" key="9">
    <source>
        <dbReference type="EMBL" id="MBL0387095.1"/>
    </source>
</evidence>
<dbReference type="InterPro" id="IPR010071">
    <property type="entry name" value="AA_adenyl_dom"/>
</dbReference>
<dbReference type="InterPro" id="IPR014031">
    <property type="entry name" value="Ketoacyl_synth_C"/>
</dbReference>
<comment type="similarity">
    <text evidence="2">Belongs to the ATP-dependent AMP-binding enzyme family.</text>
</comment>
<evidence type="ECO:0000313" key="10">
    <source>
        <dbReference type="Proteomes" id="UP000602284"/>
    </source>
</evidence>
<dbReference type="Pfam" id="PF00668">
    <property type="entry name" value="Condensation"/>
    <property type="match status" value="3"/>
</dbReference>
<dbReference type="InterPro" id="IPR025110">
    <property type="entry name" value="AMP-bd_C"/>
</dbReference>
<dbReference type="CDD" id="cd00833">
    <property type="entry name" value="PKS"/>
    <property type="match status" value="1"/>
</dbReference>